<feature type="compositionally biased region" description="Gly residues" evidence="1">
    <location>
        <begin position="492"/>
        <end position="505"/>
    </location>
</feature>
<feature type="compositionally biased region" description="Low complexity" evidence="1">
    <location>
        <begin position="518"/>
        <end position="528"/>
    </location>
</feature>
<feature type="compositionally biased region" description="Acidic residues" evidence="1">
    <location>
        <begin position="405"/>
        <end position="415"/>
    </location>
</feature>
<feature type="region of interest" description="Disordered" evidence="1">
    <location>
        <begin position="844"/>
        <end position="865"/>
    </location>
</feature>
<feature type="region of interest" description="Disordered" evidence="1">
    <location>
        <begin position="284"/>
        <end position="321"/>
    </location>
</feature>
<proteinExistence type="predicted"/>
<dbReference type="GO" id="GO:0046982">
    <property type="term" value="F:protein heterodimerization activity"/>
    <property type="evidence" value="ECO:0007669"/>
    <property type="project" value="InterPro"/>
</dbReference>
<dbReference type="EMBL" id="HBNS01027629">
    <property type="protein sequence ID" value="CAE4620201.1"/>
    <property type="molecule type" value="Transcribed_RNA"/>
</dbReference>
<feature type="region of interest" description="Disordered" evidence="1">
    <location>
        <begin position="803"/>
        <end position="829"/>
    </location>
</feature>
<evidence type="ECO:0000313" key="2">
    <source>
        <dbReference type="EMBL" id="CAE4620201.1"/>
    </source>
</evidence>
<gene>
    <name evidence="2" type="ORF">DBRI00130_LOCUS21721</name>
</gene>
<reference evidence="2" key="1">
    <citation type="submission" date="2021-01" db="EMBL/GenBank/DDBJ databases">
        <authorList>
            <person name="Corre E."/>
            <person name="Pelletier E."/>
            <person name="Niang G."/>
            <person name="Scheremetjew M."/>
            <person name="Finn R."/>
            <person name="Kale V."/>
            <person name="Holt S."/>
            <person name="Cochrane G."/>
            <person name="Meng A."/>
            <person name="Brown T."/>
            <person name="Cohen L."/>
        </authorList>
    </citation>
    <scope>NUCLEOTIDE SEQUENCE</scope>
    <source>
        <strain evidence="2">GSO104</strain>
    </source>
</reference>
<feature type="compositionally biased region" description="Basic and acidic residues" evidence="1">
    <location>
        <begin position="466"/>
        <end position="490"/>
    </location>
</feature>
<dbReference type="CDD" id="cd00076">
    <property type="entry name" value="HFD_SF"/>
    <property type="match status" value="1"/>
</dbReference>
<feature type="region of interest" description="Disordered" evidence="1">
    <location>
        <begin position="224"/>
        <end position="244"/>
    </location>
</feature>
<protein>
    <submittedName>
        <fullName evidence="2">Uncharacterized protein</fullName>
    </submittedName>
</protein>
<evidence type="ECO:0000256" key="1">
    <source>
        <dbReference type="SAM" id="MobiDB-lite"/>
    </source>
</evidence>
<feature type="compositionally biased region" description="Polar residues" evidence="1">
    <location>
        <begin position="1"/>
        <end position="22"/>
    </location>
</feature>
<feature type="compositionally biased region" description="Low complexity" evidence="1">
    <location>
        <begin position="683"/>
        <end position="693"/>
    </location>
</feature>
<feature type="compositionally biased region" description="Basic and acidic residues" evidence="1">
    <location>
        <begin position="506"/>
        <end position="517"/>
    </location>
</feature>
<feature type="region of interest" description="Disordered" evidence="1">
    <location>
        <begin position="393"/>
        <end position="418"/>
    </location>
</feature>
<feature type="compositionally biased region" description="Polar residues" evidence="1">
    <location>
        <begin position="300"/>
        <end position="321"/>
    </location>
</feature>
<dbReference type="InterPro" id="IPR009072">
    <property type="entry name" value="Histone-fold"/>
</dbReference>
<feature type="compositionally biased region" description="Polar residues" evidence="1">
    <location>
        <begin position="47"/>
        <end position="57"/>
    </location>
</feature>
<feature type="region of interest" description="Disordered" evidence="1">
    <location>
        <begin position="667"/>
        <end position="712"/>
    </location>
</feature>
<feature type="compositionally biased region" description="Low complexity" evidence="1">
    <location>
        <begin position="601"/>
        <end position="624"/>
    </location>
</feature>
<name>A0A7S4RNB0_9STRA</name>
<dbReference type="AlphaFoldDB" id="A0A7S4RNB0"/>
<dbReference type="Gene3D" id="1.10.20.10">
    <property type="entry name" value="Histone, subunit A"/>
    <property type="match status" value="1"/>
</dbReference>
<feature type="compositionally biased region" description="Low complexity" evidence="1">
    <location>
        <begin position="23"/>
        <end position="46"/>
    </location>
</feature>
<feature type="region of interest" description="Disordered" evidence="1">
    <location>
        <begin position="1"/>
        <end position="66"/>
    </location>
</feature>
<sequence>MTTSSTASSNIHHSRNQNVSTSTRQRQPPTPTQQRHLSSSSSSSSSTKNNYSKMITTKSRKKSTNDHEYCAELARRSAARAALHLGIENMSCDALDVIGDALLVYLERLSQSISRAVESSGRTSAHSNVLDALRAIERCTAPAAYQVACDTKAAAAAAANVATTGKENGNLTAPGTIHSSNGDVTNGVGPPPQPVGIGQLDRSWESLATFCFGANWIHLCPKEEEEEQKEQTTDQAVGAATTNPHVPNNGAAATANGTANPLNGGTTILNGAISGPASVKPATTTSVNATTGGKTAPTLHPTNNNGLNRTKNANSNPSSLNGWNAPYLDDIPPFPLLPSSSHSKKNGEFNNPSNRTFFSNLVGYKLHSLASGEEACCDFISCEGGVHVHSALPTSKSQKKGNDEDNKDDDDDDEEKAMKQKALLAEERAIASTKKVPDEFYWGTVLSMATNNSLQHMEKSNGGGGSDKKDDSSNDKDQDIDMKDAKDDKNSAGGGTDGVGSGAKGGDNEPPTKRIKTDSSAASSSTDKNASKTEKDDASKKEKDGKKITGDSNKKDDGNSNNNKGNSSSNSGTKNDSSSANSKKRKAASSSPGGTGKDTNDSNTNHTSDTKNKSVSFAASSSLSNPFNIQNEGGRGRRHYSQKRKPAYVPIFYPPFPPENTYIGGGMMSVPPVPPPGPDIPEGTAAATSSAGGPSQHISRKDGVSPTSATQVNSDIARQAVRSSLVHLGGSSVIGSSYWGSGWDNMDEEEEDPSQKKKGGKGLTDIASIYVRSGRPGGIVSSSAAGKLSSVAGAAGAVTGVDRTKSVAPGSKVQGGTNAAGLPGGKATTATTSVVPTVSASVVPLTRESNSRTSRILEGSMDAYQ</sequence>
<feature type="compositionally biased region" description="Low complexity" evidence="1">
    <location>
        <begin position="559"/>
        <end position="581"/>
    </location>
</feature>
<accession>A0A7S4RNB0</accession>
<feature type="compositionally biased region" description="Polar residues" evidence="1">
    <location>
        <begin position="284"/>
        <end position="293"/>
    </location>
</feature>
<organism evidence="2">
    <name type="scientific">Ditylum brightwellii</name>
    <dbReference type="NCBI Taxonomy" id="49249"/>
    <lineage>
        <taxon>Eukaryota</taxon>
        <taxon>Sar</taxon>
        <taxon>Stramenopiles</taxon>
        <taxon>Ochrophyta</taxon>
        <taxon>Bacillariophyta</taxon>
        <taxon>Mediophyceae</taxon>
        <taxon>Lithodesmiophycidae</taxon>
        <taxon>Lithodesmiales</taxon>
        <taxon>Lithodesmiaceae</taxon>
        <taxon>Ditylum</taxon>
    </lineage>
</organism>
<feature type="region of interest" description="Disordered" evidence="1">
    <location>
        <begin position="455"/>
        <end position="642"/>
    </location>
</feature>
<feature type="region of interest" description="Disordered" evidence="1">
    <location>
        <begin position="731"/>
        <end position="763"/>
    </location>
</feature>
<feature type="compositionally biased region" description="Basic and acidic residues" evidence="1">
    <location>
        <begin position="529"/>
        <end position="558"/>
    </location>
</feature>